<keyword evidence="2" id="KW-1185">Reference proteome</keyword>
<dbReference type="InParanoid" id="D2VFH4"/>
<organism evidence="2">
    <name type="scientific">Naegleria gruberi</name>
    <name type="common">Amoeba</name>
    <dbReference type="NCBI Taxonomy" id="5762"/>
    <lineage>
        <taxon>Eukaryota</taxon>
        <taxon>Discoba</taxon>
        <taxon>Heterolobosea</taxon>
        <taxon>Tetramitia</taxon>
        <taxon>Eutetramitia</taxon>
        <taxon>Vahlkampfiidae</taxon>
        <taxon>Naegleria</taxon>
    </lineage>
</organism>
<name>D2VFH4_NAEGR</name>
<accession>D2VFH4</accession>
<protein>
    <submittedName>
        <fullName evidence="1">Predicted protein</fullName>
    </submittedName>
</protein>
<dbReference type="VEuPathDB" id="AmoebaDB:NAEGRDRAFT_58049"/>
<evidence type="ECO:0000313" key="2">
    <source>
        <dbReference type="Proteomes" id="UP000006671"/>
    </source>
</evidence>
<dbReference type="GeneID" id="8853354"/>
<dbReference type="Proteomes" id="UP000006671">
    <property type="component" value="Unassembled WGS sequence"/>
</dbReference>
<sequence length="522" mass="60513">MNSLKQLKMLEKHQFINFDLKRCLNISLIKDLYSSDIVMSKFSKKYNINFNKIGKYGFSLLSLDGIDSFYSCKWGSPDVFGVTPFMHNFTKDISQTVQHIMMKDNFGNNFLHYLFSNDQNRGRSYLVTYSDIRFAKKIPKDVLLKLEQEENDTGFTPAEIGIANGWNMFQFQPLPSKIFRYKRIEMLNDKLSRPFALLDGLEVNMAILMAVGSGNKHPHLDYTIYQDINYRDVNGKHLIHYFTEYDTSKIYNATQIRSCQQILQTPDQNGTILLQTCNNWYDHLLYATTCYWKGSPTINISGYFDNLGFNRIMYGMLKFTSTTFKYLISESIVLGFDYSNENYPRLFHITFQNKDDNIHFEIDSGLIPRITGGFQWYDGEEGDEFSHFVIRLCIQQFLKDNHYAFQSVVSCLVARGLKFDVVKNSRGKTALDLLNEFKENNPSIDLGSICKQVTKGSTKKSQALVEFKIKHTKCPEEVIISQTNTSLVVKNSFLLYYHVSIKRSLYFAQKEMSTDNKGMISQ</sequence>
<dbReference type="KEGG" id="ngr:NAEGRDRAFT_58049"/>
<proteinExistence type="predicted"/>
<dbReference type="EMBL" id="GG738868">
    <property type="protein sequence ID" value="EFC44364.1"/>
    <property type="molecule type" value="Genomic_DNA"/>
</dbReference>
<gene>
    <name evidence="1" type="ORF">NAEGRDRAFT_58049</name>
</gene>
<dbReference type="AlphaFoldDB" id="D2VFH4"/>
<evidence type="ECO:0000313" key="1">
    <source>
        <dbReference type="EMBL" id="EFC44364.1"/>
    </source>
</evidence>
<dbReference type="RefSeq" id="XP_002677108.1">
    <property type="nucleotide sequence ID" value="XM_002677062.1"/>
</dbReference>
<reference evidence="1 2" key="1">
    <citation type="journal article" date="2010" name="Cell">
        <title>The genome of Naegleria gruberi illuminates early eukaryotic versatility.</title>
        <authorList>
            <person name="Fritz-Laylin L.K."/>
            <person name="Prochnik S.E."/>
            <person name="Ginger M.L."/>
            <person name="Dacks J.B."/>
            <person name="Carpenter M.L."/>
            <person name="Field M.C."/>
            <person name="Kuo A."/>
            <person name="Paredez A."/>
            <person name="Chapman J."/>
            <person name="Pham J."/>
            <person name="Shu S."/>
            <person name="Neupane R."/>
            <person name="Cipriano M."/>
            <person name="Mancuso J."/>
            <person name="Tu H."/>
            <person name="Salamov A."/>
            <person name="Lindquist E."/>
            <person name="Shapiro H."/>
            <person name="Lucas S."/>
            <person name="Grigoriev I.V."/>
            <person name="Cande W.Z."/>
            <person name="Fulton C."/>
            <person name="Rokhsar D.S."/>
            <person name="Dawson S.C."/>
        </authorList>
    </citation>
    <scope>NUCLEOTIDE SEQUENCE [LARGE SCALE GENOMIC DNA]</scope>
    <source>
        <strain evidence="1 2">NEG-M</strain>
    </source>
</reference>